<name>A0A3E0DHL9_9GAMM</name>
<accession>A0A3E0DHL9</accession>
<dbReference type="AlphaFoldDB" id="A0A3E0DHL9"/>
<protein>
    <submittedName>
        <fullName evidence="1">Uncharacterized protein</fullName>
    </submittedName>
</protein>
<gene>
    <name evidence="1" type="ORF">DFP81_1135</name>
</gene>
<keyword evidence="2" id="KW-1185">Reference proteome</keyword>
<evidence type="ECO:0000313" key="2">
    <source>
        <dbReference type="Proteomes" id="UP000256542"/>
    </source>
</evidence>
<dbReference type="EMBL" id="QUNG01000013">
    <property type="protein sequence ID" value="REG81582.1"/>
    <property type="molecule type" value="Genomic_DNA"/>
</dbReference>
<dbReference type="RefSeq" id="WP_115898718.1">
    <property type="nucleotide sequence ID" value="NZ_QUNG01000013.1"/>
</dbReference>
<reference evidence="1 2" key="1">
    <citation type="submission" date="2018-08" db="EMBL/GenBank/DDBJ databases">
        <title>Genomic Encyclopedia of Type Strains, Phase III (KMG-III): the genomes of soil and plant-associated and newly described type strains.</title>
        <authorList>
            <person name="Whitman W."/>
        </authorList>
    </citation>
    <scope>NUCLEOTIDE SEQUENCE [LARGE SCALE GENOMIC DNA]</scope>
    <source>
        <strain evidence="1 2">CECT 7375</strain>
    </source>
</reference>
<comment type="caution">
    <text evidence="1">The sequence shown here is derived from an EMBL/GenBank/DDBJ whole genome shotgun (WGS) entry which is preliminary data.</text>
</comment>
<evidence type="ECO:0000313" key="1">
    <source>
        <dbReference type="EMBL" id="REG81582.1"/>
    </source>
</evidence>
<proteinExistence type="predicted"/>
<dbReference type="Proteomes" id="UP000256542">
    <property type="component" value="Unassembled WGS sequence"/>
</dbReference>
<organism evidence="1 2">
    <name type="scientific">Marinomonas pollencensis</name>
    <dbReference type="NCBI Taxonomy" id="491954"/>
    <lineage>
        <taxon>Bacteria</taxon>
        <taxon>Pseudomonadati</taxon>
        <taxon>Pseudomonadota</taxon>
        <taxon>Gammaproteobacteria</taxon>
        <taxon>Oceanospirillales</taxon>
        <taxon>Oceanospirillaceae</taxon>
        <taxon>Marinomonas</taxon>
    </lineage>
</organism>
<sequence length="97" mass="11170">MLNTNKLSVIFRFNRELAGNDERNTKSDSRKSYQAMMSAVIARKDSLEKCSKEEKQRIENETRTRKGVLLASIKMAMLIDKNKHGHGRVDTIQKAKM</sequence>